<accession>A0A2P2QLN6</accession>
<protein>
    <submittedName>
        <fullName evidence="1">Uncharacterized protein</fullName>
    </submittedName>
</protein>
<dbReference type="AlphaFoldDB" id="A0A2P2QLN6"/>
<proteinExistence type="predicted"/>
<name>A0A2P2QLN6_RHIMU</name>
<sequence>MLIISVHVLLLLFPMFSNGVGGF</sequence>
<evidence type="ECO:0000313" key="1">
    <source>
        <dbReference type="EMBL" id="MBX67807.1"/>
    </source>
</evidence>
<organism evidence="1">
    <name type="scientific">Rhizophora mucronata</name>
    <name type="common">Asiatic mangrove</name>
    <dbReference type="NCBI Taxonomy" id="61149"/>
    <lineage>
        <taxon>Eukaryota</taxon>
        <taxon>Viridiplantae</taxon>
        <taxon>Streptophyta</taxon>
        <taxon>Embryophyta</taxon>
        <taxon>Tracheophyta</taxon>
        <taxon>Spermatophyta</taxon>
        <taxon>Magnoliopsida</taxon>
        <taxon>eudicotyledons</taxon>
        <taxon>Gunneridae</taxon>
        <taxon>Pentapetalae</taxon>
        <taxon>rosids</taxon>
        <taxon>fabids</taxon>
        <taxon>Malpighiales</taxon>
        <taxon>Rhizophoraceae</taxon>
        <taxon>Rhizophora</taxon>
    </lineage>
</organism>
<reference evidence="1" key="1">
    <citation type="submission" date="2018-02" db="EMBL/GenBank/DDBJ databases">
        <title>Rhizophora mucronata_Transcriptome.</title>
        <authorList>
            <person name="Meera S.P."/>
            <person name="Sreeshan A."/>
            <person name="Augustine A."/>
        </authorList>
    </citation>
    <scope>NUCLEOTIDE SEQUENCE</scope>
    <source>
        <tissue evidence="1">Leaf</tissue>
    </source>
</reference>
<dbReference type="EMBL" id="GGEC01087323">
    <property type="protein sequence ID" value="MBX67807.1"/>
    <property type="molecule type" value="Transcribed_RNA"/>
</dbReference>